<dbReference type="InterPro" id="IPR036705">
    <property type="entry name" value="Ribosyl_crysJ1_sf"/>
</dbReference>
<accession>A0A819JJU6</accession>
<dbReference type="PANTHER" id="PTHR46825:SF9">
    <property type="entry name" value="BETA-LACTAMASE-RELATED DOMAIN-CONTAINING PROTEIN"/>
    <property type="match status" value="1"/>
</dbReference>
<dbReference type="InterPro" id="IPR001466">
    <property type="entry name" value="Beta-lactam-related"/>
</dbReference>
<dbReference type="SUPFAM" id="SSF101478">
    <property type="entry name" value="ADP-ribosylglycohydrolase"/>
    <property type="match status" value="1"/>
</dbReference>
<comment type="caution">
    <text evidence="3">The sequence shown here is derived from an EMBL/GenBank/DDBJ whole genome shotgun (WGS) entry which is preliminary data.</text>
</comment>
<evidence type="ECO:0000256" key="1">
    <source>
        <dbReference type="PIRSR" id="PIRSR605502-1"/>
    </source>
</evidence>
<dbReference type="InterPro" id="IPR050491">
    <property type="entry name" value="AmpC-like"/>
</dbReference>
<feature type="domain" description="Beta-lactamase-related" evidence="2">
    <location>
        <begin position="443"/>
        <end position="554"/>
    </location>
</feature>
<dbReference type="Proteomes" id="UP000663866">
    <property type="component" value="Unassembled WGS sequence"/>
</dbReference>
<proteinExistence type="predicted"/>
<dbReference type="Pfam" id="PF03747">
    <property type="entry name" value="ADP_ribosyl_GH"/>
    <property type="match status" value="1"/>
</dbReference>
<keyword evidence="1" id="KW-0460">Magnesium</keyword>
<dbReference type="InterPro" id="IPR005502">
    <property type="entry name" value="Ribosyl_crysJ1"/>
</dbReference>
<gene>
    <name evidence="3" type="ORF">OVN521_LOCUS11007</name>
</gene>
<evidence type="ECO:0000313" key="3">
    <source>
        <dbReference type="EMBL" id="CAF3928815.1"/>
    </source>
</evidence>
<evidence type="ECO:0000259" key="2">
    <source>
        <dbReference type="Pfam" id="PF00144"/>
    </source>
</evidence>
<dbReference type="EMBL" id="CAJOBG010001435">
    <property type="protein sequence ID" value="CAF3928815.1"/>
    <property type="molecule type" value="Genomic_DNA"/>
</dbReference>
<dbReference type="SUPFAM" id="SSF56601">
    <property type="entry name" value="beta-lactamase/transpeptidase-like"/>
    <property type="match status" value="1"/>
</dbReference>
<keyword evidence="4" id="KW-1185">Reference proteome</keyword>
<organism evidence="3 4">
    <name type="scientific">Rotaria magnacalcarata</name>
    <dbReference type="NCBI Taxonomy" id="392030"/>
    <lineage>
        <taxon>Eukaryota</taxon>
        <taxon>Metazoa</taxon>
        <taxon>Spiralia</taxon>
        <taxon>Gnathifera</taxon>
        <taxon>Rotifera</taxon>
        <taxon>Eurotatoria</taxon>
        <taxon>Bdelloidea</taxon>
        <taxon>Philodinida</taxon>
        <taxon>Philodinidae</taxon>
        <taxon>Rotaria</taxon>
    </lineage>
</organism>
<keyword evidence="1" id="KW-0479">Metal-binding</keyword>
<sequence length="557" mass="63604">MFHFPLPTDKILPEKIECKSPQLNRVNQTILDCIKGSLVGLVVGDMVEASTEYVHDSPLGNRSARKRNLELGQWTGSTSMALCLASSLTTQHTFNPYDQLVRYKWWYKYGYLSPTGNCFDIDNVMRDSLDEFCRRQTDLNIFYGYLTEDKLDSLPNDEIVRSAGFDLNCSRQGVHGSAALVRLAPIPLLYYRTPAVAVELSGLSARLTHGDDRIVDVCRYFGALMTAAIRGESKEALLSHRFYDDHRDWFDWKDIHPSIRSVVLGSYKQRFDPRNGVRPTNDIIETLETVLWTFWTDCNSFQKGLLDSISLNPNMKNIAAIYGQLAGAYYGYNRIPTQWIQQMYAQKLIINTAEWLYFLSERTTFGLGKPNEIQKTVISPSRWQSSNLVEVVTQKHIHPKMIIDKVEKQHDSSYVILPNLPSQVFLAFIFNSIAINGSDCPNRQWIEKSFEKVHVPGATILVVNVTHILYEQAFGFESLLPLKPIDIDKSIFPIASISKTFIATAVMQLVEQELVDLDTDINDYLLEPQKRIFHPRYPLHSITLRKLLSHSASIHIN</sequence>
<dbReference type="Gene3D" id="3.40.710.10">
    <property type="entry name" value="DD-peptidase/beta-lactamase superfamily"/>
    <property type="match status" value="1"/>
</dbReference>
<dbReference type="PANTHER" id="PTHR46825">
    <property type="entry name" value="D-ALANYL-D-ALANINE-CARBOXYPEPTIDASE/ENDOPEPTIDASE AMPH"/>
    <property type="match status" value="1"/>
</dbReference>
<comment type="cofactor">
    <cofactor evidence="1">
        <name>Mg(2+)</name>
        <dbReference type="ChEBI" id="CHEBI:18420"/>
    </cofactor>
    <text evidence="1">Binds 2 magnesium ions per subunit.</text>
</comment>
<dbReference type="Pfam" id="PF00144">
    <property type="entry name" value="Beta-lactamase"/>
    <property type="match status" value="1"/>
</dbReference>
<reference evidence="3" key="1">
    <citation type="submission" date="2021-02" db="EMBL/GenBank/DDBJ databases">
        <authorList>
            <person name="Nowell W R."/>
        </authorList>
    </citation>
    <scope>NUCLEOTIDE SEQUENCE</scope>
</reference>
<dbReference type="InterPro" id="IPR012338">
    <property type="entry name" value="Beta-lactam/transpept-like"/>
</dbReference>
<protein>
    <recommendedName>
        <fullName evidence="2">Beta-lactamase-related domain-containing protein</fullName>
    </recommendedName>
</protein>
<dbReference type="AlphaFoldDB" id="A0A819JJU6"/>
<dbReference type="Gene3D" id="1.10.4080.10">
    <property type="entry name" value="ADP-ribosylation/Crystallin J1"/>
    <property type="match status" value="1"/>
</dbReference>
<name>A0A819JJU6_9BILA</name>
<evidence type="ECO:0000313" key="4">
    <source>
        <dbReference type="Proteomes" id="UP000663866"/>
    </source>
</evidence>
<feature type="binding site" evidence="1">
    <location>
        <position position="75"/>
    </location>
    <ligand>
        <name>Mg(2+)</name>
        <dbReference type="ChEBI" id="CHEBI:18420"/>
        <label>1</label>
    </ligand>
</feature>
<dbReference type="GO" id="GO:0046872">
    <property type="term" value="F:metal ion binding"/>
    <property type="evidence" value="ECO:0007669"/>
    <property type="project" value="UniProtKB-KW"/>
</dbReference>